<name>A0A0D2P7I7_HYPSF</name>
<dbReference type="Proteomes" id="UP000054270">
    <property type="component" value="Unassembled WGS sequence"/>
</dbReference>
<proteinExistence type="predicted"/>
<dbReference type="OMA" id="HITHIGT"/>
<dbReference type="Gene3D" id="3.80.10.10">
    <property type="entry name" value="Ribonuclease Inhibitor"/>
    <property type="match status" value="1"/>
</dbReference>
<dbReference type="SUPFAM" id="SSF52047">
    <property type="entry name" value="RNI-like"/>
    <property type="match status" value="1"/>
</dbReference>
<reference evidence="3" key="1">
    <citation type="submission" date="2014-04" db="EMBL/GenBank/DDBJ databases">
        <title>Evolutionary Origins and Diversification of the Mycorrhizal Mutualists.</title>
        <authorList>
            <consortium name="DOE Joint Genome Institute"/>
            <consortium name="Mycorrhizal Genomics Consortium"/>
            <person name="Kohler A."/>
            <person name="Kuo A."/>
            <person name="Nagy L.G."/>
            <person name="Floudas D."/>
            <person name="Copeland A."/>
            <person name="Barry K.W."/>
            <person name="Cichocki N."/>
            <person name="Veneault-Fourrey C."/>
            <person name="LaButti K."/>
            <person name="Lindquist E.A."/>
            <person name="Lipzen A."/>
            <person name="Lundell T."/>
            <person name="Morin E."/>
            <person name="Murat C."/>
            <person name="Riley R."/>
            <person name="Ohm R."/>
            <person name="Sun H."/>
            <person name="Tunlid A."/>
            <person name="Henrissat B."/>
            <person name="Grigoriev I.V."/>
            <person name="Hibbett D.S."/>
            <person name="Martin F."/>
        </authorList>
    </citation>
    <scope>NUCLEOTIDE SEQUENCE [LARGE SCALE GENOMIC DNA]</scope>
    <source>
        <strain evidence="3">FD-334 SS-4</strain>
    </source>
</reference>
<sequence>MAMLISKLQTLASTAAYDLFSTNRVPTEKERENLEEYLTEIDLAIKVNRMRVSQNELEIKKLQEENERLRTEEIHMVESEMQHRRVLSPFRRVPDDIVREILVACMDPTTVSTMDRATTPLMFTLVSSNFRQVALTTPQLWDSLHVEFNQYLPHLRKTEAPPPMRRYSQLVREWLLRRSGAMPLRIRIKVNCVFRGEYGLCDGLVNDIAAIILACASRWRDIEFITTPFSRLSKLKATDVPCLRSLTLHNKNSVLLPSMKFLRAPNLSRLIVCRDRTSPGHFAINWRKITHLSLDGTLWGYRLNDTFDKIVHILRQAVNLKECSLRMSSTQIGATHSTMTFSLPFLKSFKIHLDQYQRPYIIQCIHAPILENLYLSNYAAPLTTFFEQSPYLQTLHVGLASITELMAALRHCFSLKTLHITHIGTEIAEDHEAFLRAFINEDEAAQICPLLECFSCSQTLDVSIDTVRAFLNRRDRKTPSLICWRAIAMDALEESTDRYIANVIAKHGLNKDDGWN</sequence>
<protein>
    <recommendedName>
        <fullName evidence="4">F-box domain-containing protein</fullName>
    </recommendedName>
</protein>
<dbReference type="OrthoDB" id="3365698at2759"/>
<evidence type="ECO:0000313" key="3">
    <source>
        <dbReference type="Proteomes" id="UP000054270"/>
    </source>
</evidence>
<keyword evidence="1" id="KW-0175">Coiled coil</keyword>
<feature type="coiled-coil region" evidence="1">
    <location>
        <begin position="52"/>
        <end position="79"/>
    </location>
</feature>
<accession>A0A0D2P7I7</accession>
<evidence type="ECO:0000256" key="1">
    <source>
        <dbReference type="SAM" id="Coils"/>
    </source>
</evidence>
<gene>
    <name evidence="2" type="ORF">HYPSUDRAFT_47449</name>
</gene>
<evidence type="ECO:0000313" key="2">
    <source>
        <dbReference type="EMBL" id="KJA16340.1"/>
    </source>
</evidence>
<keyword evidence="3" id="KW-1185">Reference proteome</keyword>
<dbReference type="InterPro" id="IPR032675">
    <property type="entry name" value="LRR_dom_sf"/>
</dbReference>
<dbReference type="EMBL" id="KN817623">
    <property type="protein sequence ID" value="KJA16340.1"/>
    <property type="molecule type" value="Genomic_DNA"/>
</dbReference>
<evidence type="ECO:0008006" key="4">
    <source>
        <dbReference type="Google" id="ProtNLM"/>
    </source>
</evidence>
<dbReference type="AlphaFoldDB" id="A0A0D2P7I7"/>
<organism evidence="2 3">
    <name type="scientific">Hypholoma sublateritium (strain FD-334 SS-4)</name>
    <dbReference type="NCBI Taxonomy" id="945553"/>
    <lineage>
        <taxon>Eukaryota</taxon>
        <taxon>Fungi</taxon>
        <taxon>Dikarya</taxon>
        <taxon>Basidiomycota</taxon>
        <taxon>Agaricomycotina</taxon>
        <taxon>Agaricomycetes</taxon>
        <taxon>Agaricomycetidae</taxon>
        <taxon>Agaricales</taxon>
        <taxon>Agaricineae</taxon>
        <taxon>Strophariaceae</taxon>
        <taxon>Hypholoma</taxon>
    </lineage>
</organism>